<organism evidence="3 4">
    <name type="scientific">Trichoderma asperellum</name>
    <name type="common">Filamentous fungus</name>
    <dbReference type="NCBI Taxonomy" id="101201"/>
    <lineage>
        <taxon>Eukaryota</taxon>
        <taxon>Fungi</taxon>
        <taxon>Dikarya</taxon>
        <taxon>Ascomycota</taxon>
        <taxon>Pezizomycotina</taxon>
        <taxon>Sordariomycetes</taxon>
        <taxon>Hypocreomycetidae</taxon>
        <taxon>Hypocreales</taxon>
        <taxon>Hypocreaceae</taxon>
        <taxon>Trichoderma</taxon>
    </lineage>
</organism>
<dbReference type="SUPFAM" id="SSF53098">
    <property type="entry name" value="Ribonuclease H-like"/>
    <property type="match status" value="1"/>
</dbReference>
<sequence length="1121" mass="123539">MCSFPAPAAPSKRHGRALELYKKDGKAGVTAVASGAATVVVAAVEEEVVIEEIAVVVEDEEVAIGETMAVVVGEVAVTVEITAAADEEVVVTEEVTGAASAASEEMDEAADVEAEAAVLVVAMSLLARRRLSSESSPLLYGVSMCELEANRRHSYNGTIPEPDAEVMKLENQIVAAQSSSLTTLTSQMGKLSVKGKGGKGGKGGTAAPPSSTITHFPPRPAYGSHGRPVVLWANYFKVNLKFDTFYKYTMNAKKVGVSKPDSKKGGKAGAGDKEIKGRELFFVVKAVLAKLLEEDKTLVVATEFKDVLITLKQINLAANPMVVEVAKSEGSEDMDSYSVQIHGPNEIRVGDMKQYLTSMADGPGGADAISFPRFPDVVDAINVILGHKPRSDHIKTAAIGSSRFFPFGDDKVIQDLIHNWRALAAARGYFQSARLATGRVLVNANVTHGVFRISGRMTEILDNLQIRAASKNEGFEMRKLRAFGKFLPKTRVWYNFKTTEGKSVRRSKAIRGLASWSDVVKKGKGMPHPPKFDANWEFGGPKNVQFWIDSGKGGGYTTVFDYYKQKYGITLKDYPLLDMGTEQKPFTYVPAEMIEIQPGQAIKASLNMDETTAMLEFACRSPYSNALSISTASRQVLELDDPSLNKFGVSVEKQMLTVQGRILNAPMVVYLDGKRKNIDVRPLNGTWNMRSVRVIKPGNRIERWSWVNLLMRPNAQPVGREVVLQYGDFLANMGIAINKVPVAPPREAIDVNQNLDKIFGWLQENKIQLFVIILSEKDSSGLYARIKQLGDCTYGIHTSCVVGRTFGKASPGYFANVGLKINLKAGGVNHRLKDDLSILKDGKAMIVGYDVTHPTNMSLKKGAAEPPSLVGFVSSIDSDLGQWPALSWEQTSRQEMLSDKLIEAFMLRLDTWSKHNGNRYPENIVIYRDGVSEGQFSQVLDRELPCIREACRKKYSPQFQPKITLVVSVKRHQTRFYPSSTEEMSRSGNILNGTVVDRGVTQSRYWDFYLTAHDALQGTARPAHYTVLLDEIFRTKFGTNAANELERLTHELCYLYGRATKAVSICPPAYYADIVCERARAHRPEWFEQNDSENQTEAAGGGPNTIGRQVHVNLRDSMYYI</sequence>
<dbReference type="EMBL" id="BLZH01000004">
    <property type="protein sequence ID" value="GFP54558.1"/>
    <property type="molecule type" value="Genomic_DNA"/>
</dbReference>
<evidence type="ECO:0000313" key="3">
    <source>
        <dbReference type="EMBL" id="GFP54558.1"/>
    </source>
</evidence>
<protein>
    <submittedName>
        <fullName evidence="3">Protein argonaute 1A</fullName>
    </submittedName>
</protein>
<dbReference type="CDD" id="cd04657">
    <property type="entry name" value="Piwi_ago-like"/>
    <property type="match status" value="1"/>
</dbReference>
<dbReference type="InterPro" id="IPR014811">
    <property type="entry name" value="ArgoL1"/>
</dbReference>
<dbReference type="InterPro" id="IPR036397">
    <property type="entry name" value="RNaseH_sf"/>
</dbReference>
<feature type="domain" description="Piwi" evidence="2">
    <location>
        <begin position="769"/>
        <end position="1084"/>
    </location>
</feature>
<dbReference type="Pfam" id="PF02171">
    <property type="entry name" value="Piwi"/>
    <property type="match status" value="1"/>
</dbReference>
<dbReference type="PROSITE" id="PS50822">
    <property type="entry name" value="PIWI"/>
    <property type="match status" value="1"/>
</dbReference>
<dbReference type="InterPro" id="IPR036085">
    <property type="entry name" value="PAZ_dom_sf"/>
</dbReference>
<name>A0A6V8QU52_TRIAP</name>
<dbReference type="InterPro" id="IPR012337">
    <property type="entry name" value="RNaseH-like_sf"/>
</dbReference>
<dbReference type="Proteomes" id="UP000517252">
    <property type="component" value="Unassembled WGS sequence"/>
</dbReference>
<evidence type="ECO:0000259" key="2">
    <source>
        <dbReference type="PROSITE" id="PS50822"/>
    </source>
</evidence>
<feature type="region of interest" description="Disordered" evidence="1">
    <location>
        <begin position="191"/>
        <end position="215"/>
    </location>
</feature>
<evidence type="ECO:0000313" key="4">
    <source>
        <dbReference type="Proteomes" id="UP000517252"/>
    </source>
</evidence>
<dbReference type="SMART" id="SM01163">
    <property type="entry name" value="DUF1785"/>
    <property type="match status" value="1"/>
</dbReference>
<dbReference type="Pfam" id="PF16486">
    <property type="entry name" value="ArgoN"/>
    <property type="match status" value="1"/>
</dbReference>
<dbReference type="Gene3D" id="2.170.260.10">
    <property type="entry name" value="paz domain"/>
    <property type="match status" value="1"/>
</dbReference>
<feature type="region of interest" description="Disordered" evidence="1">
    <location>
        <begin position="1088"/>
        <end position="1108"/>
    </location>
</feature>
<dbReference type="SUPFAM" id="SSF101690">
    <property type="entry name" value="PAZ domain"/>
    <property type="match status" value="1"/>
</dbReference>
<dbReference type="PANTHER" id="PTHR22891">
    <property type="entry name" value="EUKARYOTIC TRANSLATION INITIATION FACTOR 2C"/>
    <property type="match status" value="1"/>
</dbReference>
<evidence type="ECO:0000256" key="1">
    <source>
        <dbReference type="SAM" id="MobiDB-lite"/>
    </source>
</evidence>
<dbReference type="Pfam" id="PF08699">
    <property type="entry name" value="ArgoL1"/>
    <property type="match status" value="1"/>
</dbReference>
<dbReference type="CDD" id="cd02846">
    <property type="entry name" value="PAZ_argonaute_like"/>
    <property type="match status" value="1"/>
</dbReference>
<dbReference type="Pfam" id="PF16488">
    <property type="entry name" value="ArgoL2"/>
    <property type="match status" value="1"/>
</dbReference>
<dbReference type="InterPro" id="IPR045246">
    <property type="entry name" value="Piwi_ago-like"/>
</dbReference>
<gene>
    <name evidence="3" type="ORF">TASIC1_0004018200</name>
</gene>
<dbReference type="Pfam" id="PF02170">
    <property type="entry name" value="PAZ"/>
    <property type="match status" value="1"/>
</dbReference>
<dbReference type="Gene3D" id="3.40.50.2300">
    <property type="match status" value="1"/>
</dbReference>
<dbReference type="InterPro" id="IPR032472">
    <property type="entry name" value="ArgoL2"/>
</dbReference>
<dbReference type="InterPro" id="IPR003165">
    <property type="entry name" value="Piwi"/>
</dbReference>
<dbReference type="Gene3D" id="3.30.420.10">
    <property type="entry name" value="Ribonuclease H-like superfamily/Ribonuclease H"/>
    <property type="match status" value="1"/>
</dbReference>
<dbReference type="InterPro" id="IPR003100">
    <property type="entry name" value="PAZ_dom"/>
</dbReference>
<accession>A0A6V8QU52</accession>
<dbReference type="SMART" id="SM00950">
    <property type="entry name" value="Piwi"/>
    <property type="match status" value="1"/>
</dbReference>
<comment type="caution">
    <text evidence="3">The sequence shown here is derived from an EMBL/GenBank/DDBJ whole genome shotgun (WGS) entry which is preliminary data.</text>
</comment>
<dbReference type="GO" id="GO:0003723">
    <property type="term" value="F:RNA binding"/>
    <property type="evidence" value="ECO:0007669"/>
    <property type="project" value="InterPro"/>
</dbReference>
<dbReference type="InterPro" id="IPR032474">
    <property type="entry name" value="Argonaute_N"/>
</dbReference>
<dbReference type="OrthoDB" id="10252740at2759"/>
<dbReference type="AlphaFoldDB" id="A0A6V8QU52"/>
<reference evidence="3 4" key="1">
    <citation type="submission" date="2020-07" db="EMBL/GenBank/DDBJ databases">
        <title>Trichoderma asperellum IC-1 whole genome shotgun sequence.</title>
        <authorList>
            <person name="Kanamasa S."/>
            <person name="Takahashi H."/>
        </authorList>
    </citation>
    <scope>NUCLEOTIDE SEQUENCE [LARGE SCALE GENOMIC DNA]</scope>
    <source>
        <strain evidence="3 4">IC-1</strain>
    </source>
</reference>
<proteinExistence type="predicted"/>